<dbReference type="CDD" id="cd00038">
    <property type="entry name" value="CAP_ED"/>
    <property type="match status" value="1"/>
</dbReference>
<feature type="domain" description="Cyclic nucleotide-binding" evidence="4">
    <location>
        <begin position="13"/>
        <end position="111"/>
    </location>
</feature>
<keyword evidence="7" id="KW-1185">Reference proteome</keyword>
<evidence type="ECO:0000259" key="5">
    <source>
        <dbReference type="PROSITE" id="PS51063"/>
    </source>
</evidence>
<dbReference type="InterPro" id="IPR012318">
    <property type="entry name" value="HTH_CRP"/>
</dbReference>
<evidence type="ECO:0000259" key="4">
    <source>
        <dbReference type="PROSITE" id="PS50042"/>
    </source>
</evidence>
<evidence type="ECO:0000313" key="7">
    <source>
        <dbReference type="Proteomes" id="UP000548476"/>
    </source>
</evidence>
<dbReference type="SMART" id="SM00419">
    <property type="entry name" value="HTH_CRP"/>
    <property type="match status" value="1"/>
</dbReference>
<evidence type="ECO:0000256" key="1">
    <source>
        <dbReference type="ARBA" id="ARBA00023015"/>
    </source>
</evidence>
<evidence type="ECO:0000256" key="2">
    <source>
        <dbReference type="ARBA" id="ARBA00023125"/>
    </source>
</evidence>
<dbReference type="EMBL" id="JACHGT010000009">
    <property type="protein sequence ID" value="MBB6036696.1"/>
    <property type="molecule type" value="Genomic_DNA"/>
</dbReference>
<dbReference type="RefSeq" id="WP_184789520.1">
    <property type="nucleotide sequence ID" value="NZ_BONT01000033.1"/>
</dbReference>
<name>A0A841FKK6_9ACTN</name>
<dbReference type="PANTHER" id="PTHR24567:SF74">
    <property type="entry name" value="HTH-TYPE TRANSCRIPTIONAL REGULATOR ARCR"/>
    <property type="match status" value="1"/>
</dbReference>
<keyword evidence="3" id="KW-0804">Transcription</keyword>
<organism evidence="6 7">
    <name type="scientific">Phytomonospora endophytica</name>
    <dbReference type="NCBI Taxonomy" id="714109"/>
    <lineage>
        <taxon>Bacteria</taxon>
        <taxon>Bacillati</taxon>
        <taxon>Actinomycetota</taxon>
        <taxon>Actinomycetes</taxon>
        <taxon>Micromonosporales</taxon>
        <taxon>Micromonosporaceae</taxon>
        <taxon>Phytomonospora</taxon>
    </lineage>
</organism>
<dbReference type="GO" id="GO:0005829">
    <property type="term" value="C:cytosol"/>
    <property type="evidence" value="ECO:0007669"/>
    <property type="project" value="TreeGrafter"/>
</dbReference>
<dbReference type="SUPFAM" id="SSF51206">
    <property type="entry name" value="cAMP-binding domain-like"/>
    <property type="match status" value="1"/>
</dbReference>
<dbReference type="InterPro" id="IPR036390">
    <property type="entry name" value="WH_DNA-bd_sf"/>
</dbReference>
<dbReference type="PROSITE" id="PS51063">
    <property type="entry name" value="HTH_CRP_2"/>
    <property type="match status" value="1"/>
</dbReference>
<dbReference type="PROSITE" id="PS50042">
    <property type="entry name" value="CNMP_BINDING_3"/>
    <property type="match status" value="1"/>
</dbReference>
<sequence length="208" mass="22597">MNVSELERIGTRFERPAGQILIEDGEHSDHALFLLSGYVVIRIGAPKRSVAIRPPLSFVGEMAAIDQERRTARVAALTQVSAISIPGPLLIRYLQERPDVMLGLLRETSRRFLETSRKYVGSDLSGELKVAATLVDLLDLGIGASDAAGIRLAFSQRDIGELSGISRESAAKAIGEFKRRGLVEVGRGSITVLSAEVMRRIAGSETER</sequence>
<dbReference type="InterPro" id="IPR018490">
    <property type="entry name" value="cNMP-bd_dom_sf"/>
</dbReference>
<dbReference type="GO" id="GO:0003677">
    <property type="term" value="F:DNA binding"/>
    <property type="evidence" value="ECO:0007669"/>
    <property type="project" value="UniProtKB-KW"/>
</dbReference>
<dbReference type="Gene3D" id="2.60.120.10">
    <property type="entry name" value="Jelly Rolls"/>
    <property type="match status" value="1"/>
</dbReference>
<dbReference type="Pfam" id="PF13545">
    <property type="entry name" value="HTH_Crp_2"/>
    <property type="match status" value="1"/>
</dbReference>
<dbReference type="PANTHER" id="PTHR24567">
    <property type="entry name" value="CRP FAMILY TRANSCRIPTIONAL REGULATORY PROTEIN"/>
    <property type="match status" value="1"/>
</dbReference>
<dbReference type="GO" id="GO:0003700">
    <property type="term" value="F:DNA-binding transcription factor activity"/>
    <property type="evidence" value="ECO:0007669"/>
    <property type="project" value="TreeGrafter"/>
</dbReference>
<proteinExistence type="predicted"/>
<keyword evidence="2" id="KW-0238">DNA-binding</keyword>
<accession>A0A841FKK6</accession>
<protein>
    <submittedName>
        <fullName evidence="6">CRP-like cAMP-binding protein</fullName>
    </submittedName>
</protein>
<dbReference type="InterPro" id="IPR000595">
    <property type="entry name" value="cNMP-bd_dom"/>
</dbReference>
<dbReference type="Proteomes" id="UP000548476">
    <property type="component" value="Unassembled WGS sequence"/>
</dbReference>
<dbReference type="InterPro" id="IPR050397">
    <property type="entry name" value="Env_Response_Regulators"/>
</dbReference>
<feature type="domain" description="HTH crp-type" evidence="5">
    <location>
        <begin position="124"/>
        <end position="196"/>
    </location>
</feature>
<gene>
    <name evidence="6" type="ORF">HNR73_004567</name>
</gene>
<dbReference type="Gene3D" id="1.10.10.10">
    <property type="entry name" value="Winged helix-like DNA-binding domain superfamily/Winged helix DNA-binding domain"/>
    <property type="match status" value="1"/>
</dbReference>
<comment type="caution">
    <text evidence="6">The sequence shown here is derived from an EMBL/GenBank/DDBJ whole genome shotgun (WGS) entry which is preliminary data.</text>
</comment>
<dbReference type="Pfam" id="PF00027">
    <property type="entry name" value="cNMP_binding"/>
    <property type="match status" value="1"/>
</dbReference>
<dbReference type="InterPro" id="IPR014710">
    <property type="entry name" value="RmlC-like_jellyroll"/>
</dbReference>
<evidence type="ECO:0000313" key="6">
    <source>
        <dbReference type="EMBL" id="MBB6036696.1"/>
    </source>
</evidence>
<dbReference type="InterPro" id="IPR036388">
    <property type="entry name" value="WH-like_DNA-bd_sf"/>
</dbReference>
<evidence type="ECO:0000256" key="3">
    <source>
        <dbReference type="ARBA" id="ARBA00023163"/>
    </source>
</evidence>
<keyword evidence="1" id="KW-0805">Transcription regulation</keyword>
<dbReference type="SUPFAM" id="SSF46785">
    <property type="entry name" value="Winged helix' DNA-binding domain"/>
    <property type="match status" value="1"/>
</dbReference>
<dbReference type="AlphaFoldDB" id="A0A841FKK6"/>
<reference evidence="6 7" key="1">
    <citation type="submission" date="2020-08" db="EMBL/GenBank/DDBJ databases">
        <title>Genomic Encyclopedia of Type Strains, Phase IV (KMG-IV): sequencing the most valuable type-strain genomes for metagenomic binning, comparative biology and taxonomic classification.</title>
        <authorList>
            <person name="Goeker M."/>
        </authorList>
    </citation>
    <scope>NUCLEOTIDE SEQUENCE [LARGE SCALE GENOMIC DNA]</scope>
    <source>
        <strain evidence="6 7">YIM 65646</strain>
    </source>
</reference>